<dbReference type="SUPFAM" id="SSF57667">
    <property type="entry name" value="beta-beta-alpha zinc fingers"/>
    <property type="match status" value="2"/>
</dbReference>
<sequence>MRLHANEPSSSSNASAVSTPTLKSAPKSLIPNLPTIASKDHDYAAPTPMSMTRTPSSSKDTTPVAMDGSLSGKKVYKAQFKCKDCPYISKHGCDLKAHITMHVGERPFKCTRCTYSTMRQNALKTHEELHDRAEGKPINPAKDPAPVRLKEIKLKTIRSRQGRILGGHYKRGNEKFYRCHYCPNEEKFCADLCLHSRNHFMKDASLQCEKCNFKTNLPKKMEEHKRAHPREDGKKNPGFKCTECPFQAKSYAKLWHHIQKHKKTSRFTCPRCSFSTGSLTCLNLHIVLHGEAPIMIKKPMLNQQKKQPKEKLDENEVDDDSRKEESPPTEPMESESSIEASEASSVIVEMEEDIPETSSIEKIDTEDAELDPTERLHDEENSQDVSASETATPIVPIEYPEVEKMEEFVILKLDIPPLPPLLRPYKEEADSDSEASSSTIYRCPHCPFECSDEVVLKIHNEMHYSQRPFKCTMCSFNCFSAEALHTHLSLHAPPLSPLSAMTMRKRMAAKRRNGALHSPEVLPPNASNVLQCNQCSYKTMFQDRFAQHRMEHVQLLQQRLMTTIKRSTNDDMLPTAKIKRAPKRTDKMYNCTKCGFRSDTSHAFTRHLEFHEDEKAIFRCSICDYGADTHNVVLFHEQNHHLDVPLTYLCQTKHLNGYHQNETPAPSFHIQQKLRCGRCDFRCHEIRDFSEHWDVNHAQNSKKDREIAELLKLQLISKASIVDKYPNME</sequence>
<evidence type="ECO:0000259" key="7">
    <source>
        <dbReference type="PROSITE" id="PS50157"/>
    </source>
</evidence>
<dbReference type="AlphaFoldDB" id="A0A914C977"/>
<feature type="compositionally biased region" description="Low complexity" evidence="6">
    <location>
        <begin position="46"/>
        <end position="58"/>
    </location>
</feature>
<dbReference type="GO" id="GO:0000122">
    <property type="term" value="P:negative regulation of transcription by RNA polymerase II"/>
    <property type="evidence" value="ECO:0007669"/>
    <property type="project" value="UniProtKB-ARBA"/>
</dbReference>
<dbReference type="PROSITE" id="PS00028">
    <property type="entry name" value="ZINC_FINGER_C2H2_1"/>
    <property type="match status" value="2"/>
</dbReference>
<dbReference type="GO" id="GO:0008270">
    <property type="term" value="F:zinc ion binding"/>
    <property type="evidence" value="ECO:0007669"/>
    <property type="project" value="UniProtKB-KW"/>
</dbReference>
<evidence type="ECO:0000313" key="8">
    <source>
        <dbReference type="Proteomes" id="UP000887540"/>
    </source>
</evidence>
<evidence type="ECO:0000256" key="6">
    <source>
        <dbReference type="SAM" id="MobiDB-lite"/>
    </source>
</evidence>
<feature type="compositionally biased region" description="Basic and acidic residues" evidence="6">
    <location>
        <begin position="307"/>
        <end position="326"/>
    </location>
</feature>
<evidence type="ECO:0000313" key="9">
    <source>
        <dbReference type="WBParaSite" id="ACRNAN_Path_641.g2379.t1"/>
    </source>
</evidence>
<keyword evidence="4" id="KW-0862">Zinc</keyword>
<dbReference type="InterPro" id="IPR050688">
    <property type="entry name" value="Zinc_finger/UBP_domain"/>
</dbReference>
<evidence type="ECO:0000256" key="3">
    <source>
        <dbReference type="ARBA" id="ARBA00022771"/>
    </source>
</evidence>
<keyword evidence="2" id="KW-0677">Repeat</keyword>
<protein>
    <submittedName>
        <fullName evidence="9">C2H2-type domain-containing protein</fullName>
    </submittedName>
</protein>
<feature type="domain" description="C2H2-type" evidence="7">
    <location>
        <begin position="80"/>
        <end position="107"/>
    </location>
</feature>
<name>A0A914C977_9BILA</name>
<keyword evidence="8" id="KW-1185">Reference proteome</keyword>
<dbReference type="WBParaSite" id="ACRNAN_Path_641.g2379.t1">
    <property type="protein sequence ID" value="ACRNAN_Path_641.g2379.t1"/>
    <property type="gene ID" value="ACRNAN_Path_641.g2379"/>
</dbReference>
<proteinExistence type="predicted"/>
<evidence type="ECO:0000256" key="4">
    <source>
        <dbReference type="ARBA" id="ARBA00022833"/>
    </source>
</evidence>
<reference evidence="9" key="1">
    <citation type="submission" date="2022-11" db="UniProtKB">
        <authorList>
            <consortium name="WormBaseParasite"/>
        </authorList>
    </citation>
    <scope>IDENTIFICATION</scope>
</reference>
<dbReference type="InterPro" id="IPR036236">
    <property type="entry name" value="Znf_C2H2_sf"/>
</dbReference>
<keyword evidence="1" id="KW-0479">Metal-binding</keyword>
<keyword evidence="3 5" id="KW-0863">Zinc-finger</keyword>
<feature type="domain" description="C2H2-type" evidence="7">
    <location>
        <begin position="108"/>
        <end position="135"/>
    </location>
</feature>
<dbReference type="PROSITE" id="PS50157">
    <property type="entry name" value="ZINC_FINGER_C2H2_2"/>
    <property type="match status" value="4"/>
</dbReference>
<feature type="domain" description="C2H2-type" evidence="7">
    <location>
        <begin position="441"/>
        <end position="468"/>
    </location>
</feature>
<dbReference type="GO" id="GO:0045944">
    <property type="term" value="P:positive regulation of transcription by RNA polymerase II"/>
    <property type="evidence" value="ECO:0007669"/>
    <property type="project" value="TreeGrafter"/>
</dbReference>
<dbReference type="FunFam" id="3.30.160.60:FF:000446">
    <property type="entry name" value="Zinc finger protein"/>
    <property type="match status" value="1"/>
</dbReference>
<dbReference type="InterPro" id="IPR013087">
    <property type="entry name" value="Znf_C2H2_type"/>
</dbReference>
<evidence type="ECO:0000256" key="2">
    <source>
        <dbReference type="ARBA" id="ARBA00022737"/>
    </source>
</evidence>
<evidence type="ECO:0000256" key="5">
    <source>
        <dbReference type="PROSITE-ProRule" id="PRU00042"/>
    </source>
</evidence>
<dbReference type="GO" id="GO:0005634">
    <property type="term" value="C:nucleus"/>
    <property type="evidence" value="ECO:0007669"/>
    <property type="project" value="UniProtKB-ARBA"/>
</dbReference>
<dbReference type="PANTHER" id="PTHR24403:SF67">
    <property type="entry name" value="FI01116P-RELATED"/>
    <property type="match status" value="1"/>
</dbReference>
<organism evidence="8 9">
    <name type="scientific">Acrobeloides nanus</name>
    <dbReference type="NCBI Taxonomy" id="290746"/>
    <lineage>
        <taxon>Eukaryota</taxon>
        <taxon>Metazoa</taxon>
        <taxon>Ecdysozoa</taxon>
        <taxon>Nematoda</taxon>
        <taxon>Chromadorea</taxon>
        <taxon>Rhabditida</taxon>
        <taxon>Tylenchina</taxon>
        <taxon>Cephalobomorpha</taxon>
        <taxon>Cephaloboidea</taxon>
        <taxon>Cephalobidae</taxon>
        <taxon>Acrobeloides</taxon>
    </lineage>
</organism>
<feature type="compositionally biased region" description="Low complexity" evidence="6">
    <location>
        <begin position="334"/>
        <end position="348"/>
    </location>
</feature>
<feature type="region of interest" description="Disordered" evidence="6">
    <location>
        <begin position="1"/>
        <end position="68"/>
    </location>
</feature>
<dbReference type="PANTHER" id="PTHR24403">
    <property type="entry name" value="ZINC FINGER PROTEIN"/>
    <property type="match status" value="1"/>
</dbReference>
<feature type="compositionally biased region" description="Low complexity" evidence="6">
    <location>
        <begin position="9"/>
        <end position="18"/>
    </location>
</feature>
<feature type="region of interest" description="Disordered" evidence="6">
    <location>
        <begin position="300"/>
        <end position="390"/>
    </location>
</feature>
<accession>A0A914C977</accession>
<dbReference type="SMART" id="SM00355">
    <property type="entry name" value="ZnF_C2H2"/>
    <property type="match status" value="12"/>
</dbReference>
<feature type="domain" description="C2H2-type" evidence="7">
    <location>
        <begin position="589"/>
        <end position="616"/>
    </location>
</feature>
<dbReference type="Proteomes" id="UP000887540">
    <property type="component" value="Unplaced"/>
</dbReference>
<evidence type="ECO:0000256" key="1">
    <source>
        <dbReference type="ARBA" id="ARBA00022723"/>
    </source>
</evidence>
<dbReference type="Gene3D" id="3.30.160.60">
    <property type="entry name" value="Classic Zinc Finger"/>
    <property type="match status" value="4"/>
</dbReference>